<dbReference type="GO" id="GO:0005765">
    <property type="term" value="C:lysosomal membrane"/>
    <property type="evidence" value="ECO:0007669"/>
    <property type="project" value="UniProtKB-SubCell"/>
</dbReference>
<dbReference type="PANTHER" id="PTHR23292">
    <property type="entry name" value="LIPOPOLYSACCHARIDE-INDUCED TUMOR NECROSIS FACTOR-ALPHA FACTOR"/>
    <property type="match status" value="1"/>
</dbReference>
<evidence type="ECO:0000256" key="7">
    <source>
        <dbReference type="ARBA" id="ARBA00023136"/>
    </source>
</evidence>
<dbReference type="PROSITE" id="PS51837">
    <property type="entry name" value="LITAF"/>
    <property type="match status" value="1"/>
</dbReference>
<dbReference type="GO" id="GO:0008270">
    <property type="term" value="F:zinc ion binding"/>
    <property type="evidence" value="ECO:0007669"/>
    <property type="project" value="TreeGrafter"/>
</dbReference>
<comment type="caution">
    <text evidence="10">The sequence shown here is derived from an EMBL/GenBank/DDBJ whole genome shotgun (WGS) entry which is preliminary data.</text>
</comment>
<evidence type="ECO:0000256" key="1">
    <source>
        <dbReference type="ARBA" id="ARBA00004414"/>
    </source>
</evidence>
<proteinExistence type="inferred from homology"/>
<keyword evidence="11" id="KW-1185">Reference proteome</keyword>
<evidence type="ECO:0000256" key="8">
    <source>
        <dbReference type="SAM" id="Phobius"/>
    </source>
</evidence>
<dbReference type="SMART" id="SM00714">
    <property type="entry name" value="LITAF"/>
    <property type="match status" value="1"/>
</dbReference>
<keyword evidence="5" id="KW-0479">Metal-binding</keyword>
<dbReference type="EMBL" id="JAODUO010000244">
    <property type="protein sequence ID" value="KAK2185134.1"/>
    <property type="molecule type" value="Genomic_DNA"/>
</dbReference>
<keyword evidence="7 8" id="KW-0472">Membrane</keyword>
<evidence type="ECO:0000313" key="11">
    <source>
        <dbReference type="Proteomes" id="UP001209878"/>
    </source>
</evidence>
<evidence type="ECO:0000313" key="10">
    <source>
        <dbReference type="EMBL" id="KAK2185134.1"/>
    </source>
</evidence>
<evidence type="ECO:0000256" key="6">
    <source>
        <dbReference type="ARBA" id="ARBA00022833"/>
    </source>
</evidence>
<protein>
    <recommendedName>
        <fullName evidence="9">LITAF domain-containing protein</fullName>
    </recommendedName>
</protein>
<feature type="domain" description="LITAF" evidence="9">
    <location>
        <begin position="1"/>
        <end position="83"/>
    </location>
</feature>
<sequence>MMTTIVVQEFRNTPVQTVCPFCQATIITAIEYNVGCLTWLLAVVIVIVGCPLGCCLVPFFMDGCKDVVHTCPNCHQQISRWGRL</sequence>
<dbReference type="Pfam" id="PF10601">
    <property type="entry name" value="zf-LITAF-like"/>
    <property type="match status" value="1"/>
</dbReference>
<dbReference type="InterPro" id="IPR037519">
    <property type="entry name" value="LITAF_fam"/>
</dbReference>
<evidence type="ECO:0000256" key="2">
    <source>
        <dbReference type="ARBA" id="ARBA00004481"/>
    </source>
</evidence>
<keyword evidence="8" id="KW-1133">Transmembrane helix</keyword>
<reference evidence="10" key="1">
    <citation type="journal article" date="2023" name="Mol. Biol. Evol.">
        <title>Third-Generation Sequencing Reveals the Adaptive Role of the Epigenome in Three Deep-Sea Polychaetes.</title>
        <authorList>
            <person name="Perez M."/>
            <person name="Aroh O."/>
            <person name="Sun Y."/>
            <person name="Lan Y."/>
            <person name="Juniper S.K."/>
            <person name="Young C.R."/>
            <person name="Angers B."/>
            <person name="Qian P.Y."/>
        </authorList>
    </citation>
    <scope>NUCLEOTIDE SEQUENCE</scope>
    <source>
        <strain evidence="10">R07B-5</strain>
    </source>
</reference>
<comment type="similarity">
    <text evidence="4">Belongs to the CDIP1/LITAF family.</text>
</comment>
<name>A0AAD9UD99_RIDPI</name>
<evidence type="ECO:0000256" key="3">
    <source>
        <dbReference type="ARBA" id="ARBA00004630"/>
    </source>
</evidence>
<evidence type="ECO:0000259" key="9">
    <source>
        <dbReference type="PROSITE" id="PS51837"/>
    </source>
</evidence>
<evidence type="ECO:0000256" key="5">
    <source>
        <dbReference type="ARBA" id="ARBA00022723"/>
    </source>
</evidence>
<feature type="transmembrane region" description="Helical" evidence="8">
    <location>
        <begin position="39"/>
        <end position="60"/>
    </location>
</feature>
<gene>
    <name evidence="10" type="ORF">NP493_245g00003</name>
</gene>
<evidence type="ECO:0000256" key="4">
    <source>
        <dbReference type="ARBA" id="ARBA00005975"/>
    </source>
</evidence>
<dbReference type="PANTHER" id="PTHR23292:SF6">
    <property type="entry name" value="FI16602P1-RELATED"/>
    <property type="match status" value="1"/>
</dbReference>
<organism evidence="10 11">
    <name type="scientific">Ridgeia piscesae</name>
    <name type="common">Tubeworm</name>
    <dbReference type="NCBI Taxonomy" id="27915"/>
    <lineage>
        <taxon>Eukaryota</taxon>
        <taxon>Metazoa</taxon>
        <taxon>Spiralia</taxon>
        <taxon>Lophotrochozoa</taxon>
        <taxon>Annelida</taxon>
        <taxon>Polychaeta</taxon>
        <taxon>Sedentaria</taxon>
        <taxon>Canalipalpata</taxon>
        <taxon>Sabellida</taxon>
        <taxon>Siboglinidae</taxon>
        <taxon>Ridgeia</taxon>
    </lineage>
</organism>
<keyword evidence="6" id="KW-0862">Zinc</keyword>
<dbReference type="InterPro" id="IPR006629">
    <property type="entry name" value="LITAF"/>
</dbReference>
<dbReference type="AlphaFoldDB" id="A0AAD9UD99"/>
<accession>A0AAD9UD99</accession>
<dbReference type="Proteomes" id="UP001209878">
    <property type="component" value="Unassembled WGS sequence"/>
</dbReference>
<comment type="subcellular location">
    <subcellularLocation>
        <location evidence="2">Endosome membrane</location>
        <topology evidence="2">Peripheral membrane protein</topology>
    </subcellularLocation>
    <subcellularLocation>
        <location evidence="1">Late endosome membrane</location>
    </subcellularLocation>
    <subcellularLocation>
        <location evidence="3">Lysosome membrane</location>
        <topology evidence="3">Peripheral membrane protein</topology>
        <orientation evidence="3">Cytoplasmic side</orientation>
    </subcellularLocation>
</comment>
<keyword evidence="8" id="KW-0812">Transmembrane</keyword>
<dbReference type="GO" id="GO:0031902">
    <property type="term" value="C:late endosome membrane"/>
    <property type="evidence" value="ECO:0007669"/>
    <property type="project" value="UniProtKB-SubCell"/>
</dbReference>